<protein>
    <submittedName>
        <fullName evidence="1">Uncharacterized protein</fullName>
    </submittedName>
</protein>
<dbReference type="InterPro" id="IPR001806">
    <property type="entry name" value="Small_GTPase"/>
</dbReference>
<name>A0A4Y7K8D7_PAPSO</name>
<dbReference type="SUPFAM" id="SSF52540">
    <property type="entry name" value="P-loop containing nucleoside triphosphate hydrolases"/>
    <property type="match status" value="1"/>
</dbReference>
<dbReference type="STRING" id="3469.A0A4Y7K8D7"/>
<dbReference type="GO" id="GO:0003924">
    <property type="term" value="F:GTPase activity"/>
    <property type="evidence" value="ECO:0007669"/>
    <property type="project" value="InterPro"/>
</dbReference>
<dbReference type="Proteomes" id="UP000316621">
    <property type="component" value="Chromosome 7"/>
</dbReference>
<sequence length="71" mass="7822">MGEEVKAQIWDTAGQERFGAVTSACYRGAVTRRTTFDSVGRWLDELNRWMLVGDKSGLGNMGDVVLKKGKA</sequence>
<dbReference type="InterPro" id="IPR027417">
    <property type="entry name" value="P-loop_NTPase"/>
</dbReference>
<reference evidence="1 2" key="1">
    <citation type="journal article" date="2018" name="Science">
        <title>The opium poppy genome and morphinan production.</title>
        <authorList>
            <person name="Guo L."/>
            <person name="Winzer T."/>
            <person name="Yang X."/>
            <person name="Li Y."/>
            <person name="Ning Z."/>
            <person name="He Z."/>
            <person name="Teodor R."/>
            <person name="Lu Y."/>
            <person name="Bowser T.A."/>
            <person name="Graham I.A."/>
            <person name="Ye K."/>
        </authorList>
    </citation>
    <scope>NUCLEOTIDE SEQUENCE [LARGE SCALE GENOMIC DNA]</scope>
    <source>
        <strain evidence="2">cv. HN1</strain>
        <tissue evidence="1">Leaves</tissue>
    </source>
</reference>
<dbReference type="Gene3D" id="3.40.50.300">
    <property type="entry name" value="P-loop containing nucleotide triphosphate hydrolases"/>
    <property type="match status" value="1"/>
</dbReference>
<evidence type="ECO:0000313" key="1">
    <source>
        <dbReference type="EMBL" id="RZC68592.1"/>
    </source>
</evidence>
<dbReference type="EMBL" id="CM010721">
    <property type="protein sequence ID" value="RZC68592.1"/>
    <property type="molecule type" value="Genomic_DNA"/>
</dbReference>
<keyword evidence="2" id="KW-1185">Reference proteome</keyword>
<dbReference type="InterPro" id="IPR050209">
    <property type="entry name" value="Rab_GTPases_membrane_traffic"/>
</dbReference>
<dbReference type="AlphaFoldDB" id="A0A4Y7K8D7"/>
<dbReference type="SMART" id="SM00175">
    <property type="entry name" value="RAB"/>
    <property type="match status" value="1"/>
</dbReference>
<dbReference type="PANTHER" id="PTHR47979">
    <property type="entry name" value="DRAB11-RELATED"/>
    <property type="match status" value="1"/>
</dbReference>
<dbReference type="GO" id="GO:0005525">
    <property type="term" value="F:GTP binding"/>
    <property type="evidence" value="ECO:0007669"/>
    <property type="project" value="InterPro"/>
</dbReference>
<evidence type="ECO:0000313" key="2">
    <source>
        <dbReference type="Proteomes" id="UP000316621"/>
    </source>
</evidence>
<proteinExistence type="predicted"/>
<gene>
    <name evidence="1" type="ORF">C5167_031781</name>
</gene>
<dbReference type="Pfam" id="PF00071">
    <property type="entry name" value="Ras"/>
    <property type="match status" value="1"/>
</dbReference>
<organism evidence="1 2">
    <name type="scientific">Papaver somniferum</name>
    <name type="common">Opium poppy</name>
    <dbReference type="NCBI Taxonomy" id="3469"/>
    <lineage>
        <taxon>Eukaryota</taxon>
        <taxon>Viridiplantae</taxon>
        <taxon>Streptophyta</taxon>
        <taxon>Embryophyta</taxon>
        <taxon>Tracheophyta</taxon>
        <taxon>Spermatophyta</taxon>
        <taxon>Magnoliopsida</taxon>
        <taxon>Ranunculales</taxon>
        <taxon>Papaveraceae</taxon>
        <taxon>Papaveroideae</taxon>
        <taxon>Papaver</taxon>
    </lineage>
</organism>
<accession>A0A4Y7K8D7</accession>
<dbReference type="Gramene" id="RZC68592">
    <property type="protein sequence ID" value="RZC68592"/>
    <property type="gene ID" value="C5167_031781"/>
</dbReference>